<comment type="caution">
    <text evidence="2">The sequence shown here is derived from an EMBL/GenBank/DDBJ whole genome shotgun (WGS) entry which is preliminary data.</text>
</comment>
<feature type="region of interest" description="Disordered" evidence="1">
    <location>
        <begin position="39"/>
        <end position="70"/>
    </location>
</feature>
<organism evidence="2 3">
    <name type="scientific">Saponaria officinalis</name>
    <name type="common">Common soapwort</name>
    <name type="synonym">Lychnis saponaria</name>
    <dbReference type="NCBI Taxonomy" id="3572"/>
    <lineage>
        <taxon>Eukaryota</taxon>
        <taxon>Viridiplantae</taxon>
        <taxon>Streptophyta</taxon>
        <taxon>Embryophyta</taxon>
        <taxon>Tracheophyta</taxon>
        <taxon>Spermatophyta</taxon>
        <taxon>Magnoliopsida</taxon>
        <taxon>eudicotyledons</taxon>
        <taxon>Gunneridae</taxon>
        <taxon>Pentapetalae</taxon>
        <taxon>Caryophyllales</taxon>
        <taxon>Caryophyllaceae</taxon>
        <taxon>Caryophylleae</taxon>
        <taxon>Saponaria</taxon>
    </lineage>
</organism>
<feature type="compositionally biased region" description="Basic and acidic residues" evidence="1">
    <location>
        <begin position="114"/>
        <end position="135"/>
    </location>
</feature>
<dbReference type="AlphaFoldDB" id="A0AAW1KV20"/>
<keyword evidence="3" id="KW-1185">Reference proteome</keyword>
<feature type="region of interest" description="Disordered" evidence="1">
    <location>
        <begin position="91"/>
        <end position="135"/>
    </location>
</feature>
<proteinExistence type="predicted"/>
<protein>
    <submittedName>
        <fullName evidence="2">Uncharacterized protein</fullName>
    </submittedName>
</protein>
<evidence type="ECO:0000313" key="2">
    <source>
        <dbReference type="EMBL" id="KAK9723894.1"/>
    </source>
</evidence>
<dbReference type="EMBL" id="JBDFQZ010000005">
    <property type="protein sequence ID" value="KAK9723894.1"/>
    <property type="molecule type" value="Genomic_DNA"/>
</dbReference>
<reference evidence="2" key="1">
    <citation type="submission" date="2024-03" db="EMBL/GenBank/DDBJ databases">
        <title>WGS assembly of Saponaria officinalis var. Norfolk2.</title>
        <authorList>
            <person name="Jenkins J."/>
            <person name="Shu S."/>
            <person name="Grimwood J."/>
            <person name="Barry K."/>
            <person name="Goodstein D."/>
            <person name="Schmutz J."/>
            <person name="Leebens-Mack J."/>
            <person name="Osbourn A."/>
        </authorList>
    </citation>
    <scope>NUCLEOTIDE SEQUENCE [LARGE SCALE GENOMIC DNA]</scope>
    <source>
        <strain evidence="2">JIC</strain>
    </source>
</reference>
<name>A0AAW1KV20_SAPOF</name>
<accession>A0AAW1KV20</accession>
<feature type="compositionally biased region" description="Basic and acidic residues" evidence="1">
    <location>
        <begin position="53"/>
        <end position="62"/>
    </location>
</feature>
<evidence type="ECO:0000313" key="3">
    <source>
        <dbReference type="Proteomes" id="UP001443914"/>
    </source>
</evidence>
<sequence>MVDKCINEYERIRNGRIAQNWTRLEELGIRNLANTMTSLVDSNKNNKRKAKKNRDANEKDTEYTPIYNSGSDEEFDPLNFNLVSKKVINSGGRQQVRLTPRRSMKNYSNSAIERLQRSSPTEKEPDGDAERLSLN</sequence>
<dbReference type="Proteomes" id="UP001443914">
    <property type="component" value="Unassembled WGS sequence"/>
</dbReference>
<evidence type="ECO:0000256" key="1">
    <source>
        <dbReference type="SAM" id="MobiDB-lite"/>
    </source>
</evidence>
<gene>
    <name evidence="2" type="ORF">RND81_05G032400</name>
</gene>